<dbReference type="EC" id="2.3.2.27" evidence="2"/>
<evidence type="ECO:0000256" key="6">
    <source>
        <dbReference type="ARBA" id="ARBA00022786"/>
    </source>
</evidence>
<feature type="domain" description="RING-type" evidence="9">
    <location>
        <begin position="171"/>
        <end position="212"/>
    </location>
</feature>
<evidence type="ECO:0000256" key="8">
    <source>
        <dbReference type="PROSITE-ProRule" id="PRU00175"/>
    </source>
</evidence>
<reference evidence="10 11" key="1">
    <citation type="submission" date="2019-12" db="EMBL/GenBank/DDBJ databases">
        <authorList>
            <person name="Alioto T."/>
            <person name="Alioto T."/>
            <person name="Gomez Garrido J."/>
        </authorList>
    </citation>
    <scope>NUCLEOTIDE SEQUENCE [LARGE SCALE GENOMIC DNA]</scope>
</reference>
<evidence type="ECO:0000256" key="5">
    <source>
        <dbReference type="ARBA" id="ARBA00022771"/>
    </source>
</evidence>
<name>A0A8S0R246_OLEEU</name>
<dbReference type="GO" id="GO:0016874">
    <property type="term" value="F:ligase activity"/>
    <property type="evidence" value="ECO:0007669"/>
    <property type="project" value="UniProtKB-KW"/>
</dbReference>
<evidence type="ECO:0000256" key="4">
    <source>
        <dbReference type="ARBA" id="ARBA00022723"/>
    </source>
</evidence>
<comment type="catalytic activity">
    <reaction evidence="1">
        <text>S-ubiquitinyl-[E2 ubiquitin-conjugating enzyme]-L-cysteine + [acceptor protein]-L-lysine = [E2 ubiquitin-conjugating enzyme]-L-cysteine + N(6)-ubiquitinyl-[acceptor protein]-L-lysine.</text>
        <dbReference type="EC" id="2.3.2.27"/>
    </reaction>
</comment>
<comment type="caution">
    <text evidence="10">The sequence shown here is derived from an EMBL/GenBank/DDBJ whole genome shotgun (WGS) entry which is preliminary data.</text>
</comment>
<keyword evidence="4" id="KW-0479">Metal-binding</keyword>
<evidence type="ECO:0000256" key="7">
    <source>
        <dbReference type="ARBA" id="ARBA00022833"/>
    </source>
</evidence>
<dbReference type="InterPro" id="IPR013083">
    <property type="entry name" value="Znf_RING/FYVE/PHD"/>
</dbReference>
<accession>A0A8S0R246</accession>
<evidence type="ECO:0000256" key="1">
    <source>
        <dbReference type="ARBA" id="ARBA00000900"/>
    </source>
</evidence>
<keyword evidence="7" id="KW-0862">Zinc</keyword>
<evidence type="ECO:0000256" key="2">
    <source>
        <dbReference type="ARBA" id="ARBA00012483"/>
    </source>
</evidence>
<dbReference type="GO" id="GO:0008270">
    <property type="term" value="F:zinc ion binding"/>
    <property type="evidence" value="ECO:0007669"/>
    <property type="project" value="UniProtKB-KW"/>
</dbReference>
<dbReference type="SUPFAM" id="SSF57850">
    <property type="entry name" value="RING/U-box"/>
    <property type="match status" value="1"/>
</dbReference>
<dbReference type="Proteomes" id="UP000594638">
    <property type="component" value="Unassembled WGS sequence"/>
</dbReference>
<dbReference type="EMBL" id="CACTIH010002071">
    <property type="protein sequence ID" value="CAA2972829.1"/>
    <property type="molecule type" value="Genomic_DNA"/>
</dbReference>
<keyword evidence="6" id="KW-0833">Ubl conjugation pathway</keyword>
<keyword evidence="10" id="KW-0436">Ligase</keyword>
<dbReference type="CDD" id="cd16667">
    <property type="entry name" value="RING-H2_RNF126-like"/>
    <property type="match status" value="1"/>
</dbReference>
<keyword evidence="11" id="KW-1185">Reference proteome</keyword>
<dbReference type="Gene3D" id="3.30.40.10">
    <property type="entry name" value="Zinc/RING finger domain, C3HC4 (zinc finger)"/>
    <property type="match status" value="1"/>
</dbReference>
<dbReference type="GO" id="GO:0061630">
    <property type="term" value="F:ubiquitin protein ligase activity"/>
    <property type="evidence" value="ECO:0007669"/>
    <property type="project" value="UniProtKB-EC"/>
</dbReference>
<dbReference type="AlphaFoldDB" id="A0A8S0R246"/>
<dbReference type="PANTHER" id="PTHR15710">
    <property type="entry name" value="E3 UBIQUITIN-PROTEIN LIGASE PRAJA"/>
    <property type="match status" value="1"/>
</dbReference>
<evidence type="ECO:0000256" key="3">
    <source>
        <dbReference type="ARBA" id="ARBA00022679"/>
    </source>
</evidence>
<evidence type="ECO:0000313" key="11">
    <source>
        <dbReference type="Proteomes" id="UP000594638"/>
    </source>
</evidence>
<gene>
    <name evidence="10" type="ORF">OLEA9_A073409</name>
</gene>
<evidence type="ECO:0000259" key="9">
    <source>
        <dbReference type="PROSITE" id="PS50089"/>
    </source>
</evidence>
<dbReference type="GO" id="GO:0016567">
    <property type="term" value="P:protein ubiquitination"/>
    <property type="evidence" value="ECO:0007669"/>
    <property type="project" value="TreeGrafter"/>
</dbReference>
<dbReference type="GO" id="GO:0005737">
    <property type="term" value="C:cytoplasm"/>
    <property type="evidence" value="ECO:0007669"/>
    <property type="project" value="TreeGrafter"/>
</dbReference>
<evidence type="ECO:0000313" key="10">
    <source>
        <dbReference type="EMBL" id="CAA2972829.1"/>
    </source>
</evidence>
<protein>
    <recommendedName>
        <fullName evidence="2">RING-type E3 ubiquitin transferase</fullName>
        <ecNumber evidence="2">2.3.2.27</ecNumber>
    </recommendedName>
</protein>
<organism evidence="10 11">
    <name type="scientific">Olea europaea subsp. europaea</name>
    <dbReference type="NCBI Taxonomy" id="158383"/>
    <lineage>
        <taxon>Eukaryota</taxon>
        <taxon>Viridiplantae</taxon>
        <taxon>Streptophyta</taxon>
        <taxon>Embryophyta</taxon>
        <taxon>Tracheophyta</taxon>
        <taxon>Spermatophyta</taxon>
        <taxon>Magnoliopsida</taxon>
        <taxon>eudicotyledons</taxon>
        <taxon>Gunneridae</taxon>
        <taxon>Pentapetalae</taxon>
        <taxon>asterids</taxon>
        <taxon>lamiids</taxon>
        <taxon>Lamiales</taxon>
        <taxon>Oleaceae</taxon>
        <taxon>Oleeae</taxon>
        <taxon>Olea</taxon>
    </lineage>
</organism>
<dbReference type="Gramene" id="OE9A073409T1">
    <property type="protein sequence ID" value="OE9A073409C1"/>
    <property type="gene ID" value="OE9A073409"/>
</dbReference>
<dbReference type="FunFam" id="3.30.40.10:FF:000022">
    <property type="entry name" value="E3 ubiquitin-protein ligase RING1-like"/>
    <property type="match status" value="1"/>
</dbReference>
<sequence length="291" mass="33476">MSIMVNRGRVMVNGIQRLRTYHYYWCRHCQRSIRTRTTNPAEILCPRCLGQVGYELDMSRPRHGLDTRLEPSPAARVLDSLAQMFDPSIRQQQNLDDGSHARRQAYVLLQFIGPDPPRPVSPHENMNSNELIQQLTENNMSTGPSPAPDSAVEALPVLALTADHLANDSQCPICKDEFGVGTEVRELPCKHFYHSECILPWLQRRNTCPVCRFELQGLSNDNSNFFEENYNERSGDETGSSENWRWTRFSSLRRPFGMVLNWANLCIDFLDNTISTAVQGDNFMWRSWRIP</sequence>
<dbReference type="PROSITE" id="PS50089">
    <property type="entry name" value="ZF_RING_2"/>
    <property type="match status" value="1"/>
</dbReference>
<dbReference type="OrthoDB" id="21204at2759"/>
<keyword evidence="5 8" id="KW-0863">Zinc-finger</keyword>
<dbReference type="SMART" id="SM00184">
    <property type="entry name" value="RING"/>
    <property type="match status" value="1"/>
</dbReference>
<dbReference type="PANTHER" id="PTHR15710:SF116">
    <property type="entry name" value="RING_U-BOX SUPERFAMILY PROTEIN"/>
    <property type="match status" value="1"/>
</dbReference>
<dbReference type="Pfam" id="PF13639">
    <property type="entry name" value="zf-RING_2"/>
    <property type="match status" value="1"/>
</dbReference>
<keyword evidence="3" id="KW-0808">Transferase</keyword>
<dbReference type="InterPro" id="IPR001841">
    <property type="entry name" value="Znf_RING"/>
</dbReference>
<proteinExistence type="predicted"/>